<dbReference type="GO" id="GO:0000214">
    <property type="term" value="C:tRNA-intron endonuclease complex"/>
    <property type="evidence" value="ECO:0007669"/>
    <property type="project" value="UniProtKB-UniRule"/>
</dbReference>
<dbReference type="InterPro" id="IPR059049">
    <property type="entry name" value="TSEN34_N"/>
</dbReference>
<dbReference type="InterPro" id="IPR016690">
    <property type="entry name" value="TSEN34"/>
</dbReference>
<keyword evidence="15" id="KW-0255">Endonuclease</keyword>
<dbReference type="InterPro" id="IPR036167">
    <property type="entry name" value="tRNA_intron_Endo_cat-like_sf"/>
</dbReference>
<evidence type="ECO:0000256" key="9">
    <source>
        <dbReference type="ARBA" id="ARBA00070870"/>
    </source>
</evidence>
<dbReference type="InterPro" id="IPR006677">
    <property type="entry name" value="tRNA_intron_Endonuc_cat-like"/>
</dbReference>
<evidence type="ECO:0000256" key="11">
    <source>
        <dbReference type="PIRSR" id="PIRSR017250-50"/>
    </source>
</evidence>
<feature type="region of interest" description="Disordered" evidence="12">
    <location>
        <begin position="84"/>
        <end position="118"/>
    </location>
</feature>
<evidence type="ECO:0000256" key="7">
    <source>
        <dbReference type="ARBA" id="ARBA00023242"/>
    </source>
</evidence>
<reference evidence="15 16" key="1">
    <citation type="journal article" date="2016" name="Mol. Biol. Evol.">
        <title>Comparative Genomics of Early-Diverging Mushroom-Forming Fungi Provides Insights into the Origins of Lignocellulose Decay Capabilities.</title>
        <authorList>
            <person name="Nagy L.G."/>
            <person name="Riley R."/>
            <person name="Tritt A."/>
            <person name="Adam C."/>
            <person name="Daum C."/>
            <person name="Floudas D."/>
            <person name="Sun H."/>
            <person name="Yadav J.S."/>
            <person name="Pangilinan J."/>
            <person name="Larsson K.H."/>
            <person name="Matsuura K."/>
            <person name="Barry K."/>
            <person name="Labutti K."/>
            <person name="Kuo R."/>
            <person name="Ohm R.A."/>
            <person name="Bhattacharya S.S."/>
            <person name="Shirouzu T."/>
            <person name="Yoshinaga Y."/>
            <person name="Martin F.M."/>
            <person name="Grigoriev I.V."/>
            <person name="Hibbett D.S."/>
        </authorList>
    </citation>
    <scope>NUCLEOTIDE SEQUENCE [LARGE SCALE GENOMIC DNA]</scope>
    <source>
        <strain evidence="15 16">HHB9708</strain>
    </source>
</reference>
<comment type="subunit">
    <text evidence="8">tRNA splicing endonuclease is a heterotetramer composed of TSEN2, TSEN15, TSEN34/LENG5 and TSEN54. tRNA splicing endonuclease complex also contains proteins of the pre-mRNA 3'-end processing machinery such as CLP1, CPSF1, CPSF4 and CSTF2.</text>
</comment>
<evidence type="ECO:0000256" key="12">
    <source>
        <dbReference type="SAM" id="MobiDB-lite"/>
    </source>
</evidence>
<evidence type="ECO:0000256" key="6">
    <source>
        <dbReference type="ARBA" id="ARBA00023239"/>
    </source>
</evidence>
<organism evidence="15 16">
    <name type="scientific">Sistotremastrum niveocremeum HHB9708</name>
    <dbReference type="NCBI Taxonomy" id="1314777"/>
    <lineage>
        <taxon>Eukaryota</taxon>
        <taxon>Fungi</taxon>
        <taxon>Dikarya</taxon>
        <taxon>Basidiomycota</taxon>
        <taxon>Agaricomycotina</taxon>
        <taxon>Agaricomycetes</taxon>
        <taxon>Sistotremastrales</taxon>
        <taxon>Sistotremastraceae</taxon>
        <taxon>Sertulicium</taxon>
        <taxon>Sertulicium niveocremeum</taxon>
    </lineage>
</organism>
<dbReference type="Pfam" id="PF01974">
    <property type="entry name" value="tRNA_int_endo"/>
    <property type="match status" value="1"/>
</dbReference>
<dbReference type="FunFam" id="3.40.1350.10:FF:000002">
    <property type="entry name" value="tRNA-splicing endonuclease subunit Sen34"/>
    <property type="match status" value="1"/>
</dbReference>
<dbReference type="GO" id="GO:0000213">
    <property type="term" value="F:tRNA-intron lyase activity"/>
    <property type="evidence" value="ECO:0007669"/>
    <property type="project" value="UniProtKB-UniRule"/>
</dbReference>
<dbReference type="Pfam" id="PF26577">
    <property type="entry name" value="TSEN34_N"/>
    <property type="match status" value="1"/>
</dbReference>
<comment type="similarity">
    <text evidence="2 10">Belongs to the tRNA-intron endonuclease family.</text>
</comment>
<evidence type="ECO:0000256" key="8">
    <source>
        <dbReference type="ARBA" id="ARBA00064779"/>
    </source>
</evidence>
<feature type="domain" description="TSEN34 N-terminal" evidence="14">
    <location>
        <begin position="7"/>
        <end position="76"/>
    </location>
</feature>
<evidence type="ECO:0000256" key="1">
    <source>
        <dbReference type="ARBA" id="ARBA00004604"/>
    </source>
</evidence>
<dbReference type="CDD" id="cd22363">
    <property type="entry name" value="tRNA-intron_lyase_C"/>
    <property type="match status" value="1"/>
</dbReference>
<evidence type="ECO:0000313" key="15">
    <source>
        <dbReference type="EMBL" id="KZS98932.1"/>
    </source>
</evidence>
<dbReference type="OrthoDB" id="48041at2759"/>
<dbReference type="InterPro" id="IPR011856">
    <property type="entry name" value="tRNA_endonuc-like_dom_sf"/>
</dbReference>
<evidence type="ECO:0000256" key="4">
    <source>
        <dbReference type="ARBA" id="ARBA00022664"/>
    </source>
</evidence>
<accession>A0A165AFS9</accession>
<sequence length="296" mass="33142">MDTDSKIKLNVSNGTAHVWSLEDIARLRREHQICGLLTGTLPHVAQQNVFLGLPLQLMPEEVVLLIEHGAAVLVDEQASHRIPTGSQLNSWQQQQKSKAQSSIPPLVDSTLNTPNLSEDQIQKRRLREEKRLAAAQRSTTPTEVSEDRLKATDSSNALQTAYNVDVPGASVEHPWYSPIVYESLESARAAGLWTFPNTQSEKARCAVFRDLWKQGYFMGIGIKFGGDWLVYPGDPLRYHSHFVATVHGGSKDHISPMEVVAHGRLGTATRKSHLLCKWHEQEDRVEYFSIEWAGFG</sequence>
<dbReference type="EC" id="4.6.1.16" evidence="3 10"/>
<feature type="compositionally biased region" description="Low complexity" evidence="12">
    <location>
        <begin position="90"/>
        <end position="102"/>
    </location>
</feature>
<keyword evidence="4" id="KW-0507">mRNA processing</keyword>
<dbReference type="GO" id="GO:0003676">
    <property type="term" value="F:nucleic acid binding"/>
    <property type="evidence" value="ECO:0007669"/>
    <property type="project" value="InterPro"/>
</dbReference>
<comment type="subcellular location">
    <subcellularLocation>
        <location evidence="1">Nucleus</location>
        <location evidence="1">Nucleolus</location>
    </subcellularLocation>
</comment>
<evidence type="ECO:0000256" key="2">
    <source>
        <dbReference type="ARBA" id="ARBA00008078"/>
    </source>
</evidence>
<evidence type="ECO:0000313" key="16">
    <source>
        <dbReference type="Proteomes" id="UP000076722"/>
    </source>
</evidence>
<proteinExistence type="inferred from homology"/>
<keyword evidence="16" id="KW-1185">Reference proteome</keyword>
<feature type="domain" description="tRNA intron endonuclease catalytic" evidence="13">
    <location>
        <begin position="204"/>
        <end position="287"/>
    </location>
</feature>
<dbReference type="PANTHER" id="PTHR13070:SF0">
    <property type="entry name" value="TRNA-SPLICING ENDONUCLEASE SUBUNIT SEN34"/>
    <property type="match status" value="1"/>
</dbReference>
<keyword evidence="5 10" id="KW-0819">tRNA processing</keyword>
<comment type="function">
    <text evidence="10">Constitutes one of the two catalytic subunit of the tRNA-splicing endonuclease complex, a complex responsible for identification and cleavage of the splice sites in pre-tRNA. It cleaves pre-tRNA at the 5'- and 3'-splice sites to release the intron. The products are an intron and two tRNA half-molecules bearing 2',3'-cyclic phosphate and 5'-OH termini. There are no conserved sequences at the splice sites, but the intron is invariably located at the same site in the gene, placing the splice sites an invariant distance from the constant structural features of the tRNA body.</text>
</comment>
<feature type="active site" evidence="11">
    <location>
        <position position="239"/>
    </location>
</feature>
<dbReference type="EMBL" id="KV419394">
    <property type="protein sequence ID" value="KZS98932.1"/>
    <property type="molecule type" value="Genomic_DNA"/>
</dbReference>
<feature type="active site" evidence="11">
    <location>
        <position position="231"/>
    </location>
</feature>
<keyword evidence="15" id="KW-0540">Nuclease</keyword>
<evidence type="ECO:0000259" key="14">
    <source>
        <dbReference type="Pfam" id="PF26577"/>
    </source>
</evidence>
<dbReference type="SUPFAM" id="SSF53032">
    <property type="entry name" value="tRNA-intron endonuclease catalytic domain-like"/>
    <property type="match status" value="1"/>
</dbReference>
<protein>
    <recommendedName>
        <fullName evidence="9 10">tRNA-splicing endonuclease subunit Sen34</fullName>
        <ecNumber evidence="3 10">4.6.1.16</ecNumber>
    </recommendedName>
</protein>
<evidence type="ECO:0000256" key="3">
    <source>
        <dbReference type="ARBA" id="ARBA00012573"/>
    </source>
</evidence>
<feature type="compositionally biased region" description="Polar residues" evidence="12">
    <location>
        <begin position="109"/>
        <end position="118"/>
    </location>
</feature>
<evidence type="ECO:0000256" key="10">
    <source>
        <dbReference type="PIRNR" id="PIRNR017250"/>
    </source>
</evidence>
<keyword evidence="15" id="KW-0378">Hydrolase</keyword>
<keyword evidence="7" id="KW-0539">Nucleus</keyword>
<dbReference type="GO" id="GO:0000379">
    <property type="term" value="P:tRNA-type intron splice site recognition and cleavage"/>
    <property type="evidence" value="ECO:0007669"/>
    <property type="project" value="UniProtKB-UniRule"/>
</dbReference>
<dbReference type="AlphaFoldDB" id="A0A165AFS9"/>
<gene>
    <name evidence="15" type="ORF">SISNIDRAFT_492263</name>
</gene>
<dbReference type="PANTHER" id="PTHR13070">
    <property type="entry name" value="TRNA-SPLICING ENDONUCLEASE SUBUNIT SEN34-RELATED"/>
    <property type="match status" value="1"/>
</dbReference>
<dbReference type="PIRSF" id="PIRSF017250">
    <property type="entry name" value="tRNA_splic_SEN34"/>
    <property type="match status" value="1"/>
</dbReference>
<dbReference type="GO" id="GO:0006397">
    <property type="term" value="P:mRNA processing"/>
    <property type="evidence" value="ECO:0007669"/>
    <property type="project" value="UniProtKB-KW"/>
</dbReference>
<dbReference type="Gene3D" id="3.40.1350.10">
    <property type="match status" value="1"/>
</dbReference>
<evidence type="ECO:0000259" key="13">
    <source>
        <dbReference type="Pfam" id="PF01974"/>
    </source>
</evidence>
<name>A0A165AFS9_9AGAM</name>
<dbReference type="STRING" id="1314777.A0A165AFS9"/>
<feature type="active site" evidence="11">
    <location>
        <position position="271"/>
    </location>
</feature>
<keyword evidence="6 10" id="KW-0456">Lyase</keyword>
<evidence type="ECO:0000256" key="5">
    <source>
        <dbReference type="ARBA" id="ARBA00022694"/>
    </source>
</evidence>
<dbReference type="GO" id="GO:0005730">
    <property type="term" value="C:nucleolus"/>
    <property type="evidence" value="ECO:0007669"/>
    <property type="project" value="UniProtKB-SubCell"/>
</dbReference>
<dbReference type="Proteomes" id="UP000076722">
    <property type="component" value="Unassembled WGS sequence"/>
</dbReference>